<organism evidence="2 3">
    <name type="scientific">Pleurodeles waltl</name>
    <name type="common">Iberian ribbed newt</name>
    <dbReference type="NCBI Taxonomy" id="8319"/>
    <lineage>
        <taxon>Eukaryota</taxon>
        <taxon>Metazoa</taxon>
        <taxon>Chordata</taxon>
        <taxon>Craniata</taxon>
        <taxon>Vertebrata</taxon>
        <taxon>Euteleostomi</taxon>
        <taxon>Amphibia</taxon>
        <taxon>Batrachia</taxon>
        <taxon>Caudata</taxon>
        <taxon>Salamandroidea</taxon>
        <taxon>Salamandridae</taxon>
        <taxon>Pleurodelinae</taxon>
        <taxon>Pleurodeles</taxon>
    </lineage>
</organism>
<dbReference type="EMBL" id="JANPWB010000015">
    <property type="protein sequence ID" value="KAJ1091010.1"/>
    <property type="molecule type" value="Genomic_DNA"/>
</dbReference>
<sequence length="96" mass="10582">MFQKWGAGATPEPLSPAFLPAFPLPDGRGRTRGRCRKRRAPLAGTRDRDGWQGGDRPSARPRGGEAGVKGHLPFFLLPLAAREATRGRRRERLRPG</sequence>
<proteinExistence type="predicted"/>
<feature type="compositionally biased region" description="Low complexity" evidence="1">
    <location>
        <begin position="11"/>
        <end position="25"/>
    </location>
</feature>
<name>A0AAV7LTS7_PLEWA</name>
<accession>A0AAV7LTS7</accession>
<evidence type="ECO:0000313" key="2">
    <source>
        <dbReference type="EMBL" id="KAJ1091010.1"/>
    </source>
</evidence>
<keyword evidence="3" id="KW-1185">Reference proteome</keyword>
<evidence type="ECO:0000313" key="3">
    <source>
        <dbReference type="Proteomes" id="UP001066276"/>
    </source>
</evidence>
<feature type="region of interest" description="Disordered" evidence="1">
    <location>
        <begin position="1"/>
        <end position="69"/>
    </location>
</feature>
<protein>
    <submittedName>
        <fullName evidence="2">Uncharacterized protein</fullName>
    </submittedName>
</protein>
<reference evidence="2" key="1">
    <citation type="journal article" date="2022" name="bioRxiv">
        <title>Sequencing and chromosome-scale assembly of the giantPleurodeles waltlgenome.</title>
        <authorList>
            <person name="Brown T."/>
            <person name="Elewa A."/>
            <person name="Iarovenko S."/>
            <person name="Subramanian E."/>
            <person name="Araus A.J."/>
            <person name="Petzold A."/>
            <person name="Susuki M."/>
            <person name="Suzuki K.-i.T."/>
            <person name="Hayashi T."/>
            <person name="Toyoda A."/>
            <person name="Oliveira C."/>
            <person name="Osipova E."/>
            <person name="Leigh N.D."/>
            <person name="Simon A."/>
            <person name="Yun M.H."/>
        </authorList>
    </citation>
    <scope>NUCLEOTIDE SEQUENCE</scope>
    <source>
        <strain evidence="2">20211129_DDA</strain>
        <tissue evidence="2">Liver</tissue>
    </source>
</reference>
<comment type="caution">
    <text evidence="2">The sequence shown here is derived from an EMBL/GenBank/DDBJ whole genome shotgun (WGS) entry which is preliminary data.</text>
</comment>
<gene>
    <name evidence="2" type="ORF">NDU88_004138</name>
</gene>
<dbReference type="AlphaFoldDB" id="A0AAV7LTS7"/>
<feature type="compositionally biased region" description="Basic residues" evidence="1">
    <location>
        <begin position="30"/>
        <end position="40"/>
    </location>
</feature>
<evidence type="ECO:0000256" key="1">
    <source>
        <dbReference type="SAM" id="MobiDB-lite"/>
    </source>
</evidence>
<dbReference type="Proteomes" id="UP001066276">
    <property type="component" value="Chromosome 11"/>
</dbReference>